<dbReference type="Pfam" id="PF02405">
    <property type="entry name" value="MlaE"/>
    <property type="match status" value="1"/>
</dbReference>
<dbReference type="PANTHER" id="PTHR30188:SF4">
    <property type="entry name" value="PROTEIN TRIGALACTOSYLDIACYLGLYCEROL 1, CHLOROPLASTIC"/>
    <property type="match status" value="1"/>
</dbReference>
<sequence>MVAAPLADAGEIVRFGGQVIWSAVRHPVGYWGEVRAQVFDALRLCWFPLIISSTAFGLGVVGIQAGNLLALLGVPERLGSLMVVGSVREFGPWIDAMIVAGVVGTAMTADLGARRTREEIDAMEVLGVDPIRTLIVPRVVAMVIVTALMDMVSLACGVVGGYIGAVPFHGADATSFFSLFFANSTTTDIWATVAKTALFGLIIGIVCSFKGYRAAGGPVGVGRAVNQGVVIAFASTWIFNAVFTAILLGLNPDMQAFK</sequence>
<accession>A0A8E1W6E8</accession>
<keyword evidence="1" id="KW-1133">Transmembrane helix</keyword>
<dbReference type="EMBL" id="JACJHR010000085">
    <property type="protein sequence ID" value="MBB2504911.1"/>
    <property type="molecule type" value="Genomic_DNA"/>
</dbReference>
<reference evidence="2 3" key="1">
    <citation type="submission" date="2020-08" db="EMBL/GenBank/DDBJ databases">
        <title>Amycolatopsis echigonensis JCM 21831.</title>
        <authorList>
            <person name="Tedsree N."/>
            <person name="Kuncharoen N."/>
            <person name="Likhitwitayawuid K."/>
            <person name="Tanasupawat S."/>
        </authorList>
    </citation>
    <scope>NUCLEOTIDE SEQUENCE [LARGE SCALE GENOMIC DNA]</scope>
    <source>
        <strain evidence="2 3">JCM 21831</strain>
    </source>
</reference>
<gene>
    <name evidence="2" type="ORF">H5411_37940</name>
</gene>
<feature type="transmembrane region" description="Helical" evidence="1">
    <location>
        <begin position="44"/>
        <end position="70"/>
    </location>
</feature>
<evidence type="ECO:0000256" key="1">
    <source>
        <dbReference type="SAM" id="Phobius"/>
    </source>
</evidence>
<dbReference type="GO" id="GO:0005548">
    <property type="term" value="F:phospholipid transporter activity"/>
    <property type="evidence" value="ECO:0007669"/>
    <property type="project" value="TreeGrafter"/>
</dbReference>
<organism evidence="2 3">
    <name type="scientific">Amycolatopsis echigonensis</name>
    <dbReference type="NCBI Taxonomy" id="2576905"/>
    <lineage>
        <taxon>Bacteria</taxon>
        <taxon>Bacillati</taxon>
        <taxon>Actinomycetota</taxon>
        <taxon>Actinomycetes</taxon>
        <taxon>Pseudonocardiales</taxon>
        <taxon>Pseudonocardiaceae</taxon>
        <taxon>Amycolatopsis</taxon>
    </lineage>
</organism>
<dbReference type="AlphaFoldDB" id="A0A8E1W6E8"/>
<keyword evidence="1" id="KW-0812">Transmembrane</keyword>
<dbReference type="Proteomes" id="UP000550260">
    <property type="component" value="Unassembled WGS sequence"/>
</dbReference>
<comment type="caution">
    <text evidence="2">The sequence shown here is derived from an EMBL/GenBank/DDBJ whole genome shotgun (WGS) entry which is preliminary data.</text>
</comment>
<feature type="transmembrane region" description="Helical" evidence="1">
    <location>
        <begin position="139"/>
        <end position="169"/>
    </location>
</feature>
<feature type="transmembrane region" description="Helical" evidence="1">
    <location>
        <begin position="229"/>
        <end position="250"/>
    </location>
</feature>
<dbReference type="PANTHER" id="PTHR30188">
    <property type="entry name" value="ABC TRANSPORTER PERMEASE PROTEIN-RELATED"/>
    <property type="match status" value="1"/>
</dbReference>
<proteinExistence type="predicted"/>
<evidence type="ECO:0000313" key="3">
    <source>
        <dbReference type="Proteomes" id="UP000550260"/>
    </source>
</evidence>
<dbReference type="GO" id="GO:0043190">
    <property type="term" value="C:ATP-binding cassette (ABC) transporter complex"/>
    <property type="evidence" value="ECO:0007669"/>
    <property type="project" value="InterPro"/>
</dbReference>
<feature type="transmembrane region" description="Helical" evidence="1">
    <location>
        <begin position="90"/>
        <end position="113"/>
    </location>
</feature>
<protein>
    <submittedName>
        <fullName evidence="2">ABC transporter permease</fullName>
    </submittedName>
</protein>
<keyword evidence="1" id="KW-0472">Membrane</keyword>
<feature type="transmembrane region" description="Helical" evidence="1">
    <location>
        <begin position="189"/>
        <end position="209"/>
    </location>
</feature>
<evidence type="ECO:0000313" key="2">
    <source>
        <dbReference type="EMBL" id="MBB2504911.1"/>
    </source>
</evidence>
<dbReference type="InterPro" id="IPR030802">
    <property type="entry name" value="Permease_MalE"/>
</dbReference>
<name>A0A8E1W6E8_9PSEU</name>